<keyword evidence="3" id="KW-1185">Reference proteome</keyword>
<evidence type="ECO:0000313" key="3">
    <source>
        <dbReference type="Proteomes" id="UP001058660"/>
    </source>
</evidence>
<organism evidence="2 3">
    <name type="scientific">Microbacterium phage Cen1621</name>
    <dbReference type="NCBI Taxonomy" id="2965191"/>
    <lineage>
        <taxon>Viruses</taxon>
        <taxon>Duplodnaviria</taxon>
        <taxon>Heunggongvirae</taxon>
        <taxon>Uroviricota</taxon>
        <taxon>Caudoviricetes</taxon>
        <taxon>Casidaviridae</taxon>
        <taxon>Cenunavirus</taxon>
        <taxon>Cenunavirus Cen1621</taxon>
    </lineage>
</organism>
<keyword evidence="1" id="KW-1133">Transmembrane helix</keyword>
<feature type="transmembrane region" description="Helical" evidence="1">
    <location>
        <begin position="84"/>
        <end position="102"/>
    </location>
</feature>
<dbReference type="Proteomes" id="UP001058660">
    <property type="component" value="Segment"/>
</dbReference>
<dbReference type="Pfam" id="PF10935">
    <property type="entry name" value="DUF2637"/>
    <property type="match status" value="1"/>
</dbReference>
<dbReference type="InterPro" id="IPR021235">
    <property type="entry name" value="DUF2637"/>
</dbReference>
<feature type="transmembrane region" description="Helical" evidence="1">
    <location>
        <begin position="114"/>
        <end position="132"/>
    </location>
</feature>
<keyword evidence="1" id="KW-0472">Membrane</keyword>
<gene>
    <name evidence="2" type="primary">50</name>
    <name evidence="2" type="ORF">SEA_CEN1621_50</name>
</gene>
<proteinExistence type="predicted"/>
<sequence>MTSSHRPARINPDSLGALVVAVSLTALLAAVSFLLSFNGLSDAASWANVPAWLAWGIPAYVDGAILVYTVAALIFRARGESARLAWGSLALYASLSVAANGVHAWDNAPEELKAALGVVLAALAPVAVLLTTHTIARLIVAPAAPAEVAEPVAEAAPAEVPQGLLDYAEADAELTRELYANTWQPEENPAAVERPAALSRAPLTALETAARNERIRELATSDPELSTRAIAELVGTSKSTVARVLGRPAALVEA</sequence>
<evidence type="ECO:0000256" key="1">
    <source>
        <dbReference type="SAM" id="Phobius"/>
    </source>
</evidence>
<accession>A0A9E7TWV6</accession>
<keyword evidence="1" id="KW-0812">Transmembrane</keyword>
<name>A0A9E7TWV6_9CAUD</name>
<feature type="transmembrane region" description="Helical" evidence="1">
    <location>
        <begin position="53"/>
        <end position="75"/>
    </location>
</feature>
<protein>
    <recommendedName>
        <fullName evidence="4">Helix-turn-helix DNA binding domain protein</fullName>
    </recommendedName>
</protein>
<evidence type="ECO:0008006" key="4">
    <source>
        <dbReference type="Google" id="ProtNLM"/>
    </source>
</evidence>
<evidence type="ECO:0000313" key="2">
    <source>
        <dbReference type="EMBL" id="UVK59065.1"/>
    </source>
</evidence>
<reference evidence="2" key="1">
    <citation type="submission" date="2022-07" db="EMBL/GenBank/DDBJ databases">
        <authorList>
            <person name="Torres-Arroyo K.M."/>
            <person name="Cardona-Perez A.V."/>
            <person name="Cruz-Vazquez C.O."/>
            <person name="Davila-Rivera B.E."/>
            <person name="Flores-Rivera E.M."/>
            <person name="Morales-Rodriguez J."/>
            <person name="Ramirez-Renta G.M."/>
            <person name="Ramos-Rodriguez C.M."/>
            <person name="Rodriguez-Rivera J.M."/>
            <person name="Toledo-Marrero N."/>
            <person name="Velazquez-Nunez L.D."/>
            <person name="Velez-Alicea A.S."/>
            <person name="Vazquez E."/>
            <person name="Balish M.F."/>
            <person name="Garlena R.A."/>
            <person name="Russell D.A."/>
            <person name="Jacobs-Sera D."/>
            <person name="Hatfull G.F."/>
        </authorList>
    </citation>
    <scope>NUCLEOTIDE SEQUENCE</scope>
</reference>
<dbReference type="EMBL" id="ON970568">
    <property type="protein sequence ID" value="UVK59065.1"/>
    <property type="molecule type" value="Genomic_DNA"/>
</dbReference>